<dbReference type="InterPro" id="IPR051791">
    <property type="entry name" value="Pra-immunoreactive"/>
</dbReference>
<evidence type="ECO:0000256" key="8">
    <source>
        <dbReference type="SAM" id="Phobius"/>
    </source>
</evidence>
<reference evidence="10 11" key="1">
    <citation type="submission" date="2020-07" db="EMBL/GenBank/DDBJ databases">
        <title>Sequencing the genomes of 1000 actinobacteria strains.</title>
        <authorList>
            <person name="Klenk H.-P."/>
        </authorList>
    </citation>
    <scope>NUCLEOTIDE SEQUENCE [LARGE SCALE GENOMIC DNA]</scope>
    <source>
        <strain evidence="10 11">DSM 26154</strain>
    </source>
</reference>
<dbReference type="EMBL" id="JACCAE010000001">
    <property type="protein sequence ID" value="NYF98784.1"/>
    <property type="molecule type" value="Genomic_DNA"/>
</dbReference>
<evidence type="ECO:0000256" key="3">
    <source>
        <dbReference type="ARBA" id="ARBA00022553"/>
    </source>
</evidence>
<feature type="compositionally biased region" description="Basic and acidic residues" evidence="7">
    <location>
        <begin position="229"/>
        <end position="238"/>
    </location>
</feature>
<comment type="subcellular location">
    <subcellularLocation>
        <location evidence="1">Cell membrane</location>
        <topology evidence="1">Multi-pass membrane protein</topology>
    </subcellularLocation>
</comment>
<dbReference type="PANTHER" id="PTHR36115">
    <property type="entry name" value="PROLINE-RICH ANTIGEN HOMOLOG-RELATED"/>
    <property type="match status" value="1"/>
</dbReference>
<evidence type="ECO:0000256" key="6">
    <source>
        <dbReference type="ARBA" id="ARBA00023136"/>
    </source>
</evidence>
<organism evidence="10 11">
    <name type="scientific">Janibacter cremeus</name>
    <dbReference type="NCBI Taxonomy" id="1285192"/>
    <lineage>
        <taxon>Bacteria</taxon>
        <taxon>Bacillati</taxon>
        <taxon>Actinomycetota</taxon>
        <taxon>Actinomycetes</taxon>
        <taxon>Micrococcales</taxon>
        <taxon>Intrasporangiaceae</taxon>
        <taxon>Janibacter</taxon>
    </lineage>
</organism>
<dbReference type="Proteomes" id="UP000554054">
    <property type="component" value="Unassembled WGS sequence"/>
</dbReference>
<dbReference type="Pfam" id="PF06271">
    <property type="entry name" value="RDD"/>
    <property type="match status" value="1"/>
</dbReference>
<feature type="transmembrane region" description="Helical" evidence="8">
    <location>
        <begin position="89"/>
        <end position="114"/>
    </location>
</feature>
<feature type="transmembrane region" description="Helical" evidence="8">
    <location>
        <begin position="53"/>
        <end position="77"/>
    </location>
</feature>
<evidence type="ECO:0000313" key="11">
    <source>
        <dbReference type="Proteomes" id="UP000554054"/>
    </source>
</evidence>
<evidence type="ECO:0000256" key="2">
    <source>
        <dbReference type="ARBA" id="ARBA00022475"/>
    </source>
</evidence>
<accession>A0A852VX22</accession>
<dbReference type="SMART" id="SM00240">
    <property type="entry name" value="FHA"/>
    <property type="match status" value="1"/>
</dbReference>
<evidence type="ECO:0000259" key="9">
    <source>
        <dbReference type="PROSITE" id="PS50006"/>
    </source>
</evidence>
<dbReference type="PROSITE" id="PS50006">
    <property type="entry name" value="FHA_DOMAIN"/>
    <property type="match status" value="1"/>
</dbReference>
<evidence type="ECO:0000256" key="7">
    <source>
        <dbReference type="SAM" id="MobiDB-lite"/>
    </source>
</evidence>
<protein>
    <submittedName>
        <fullName evidence="10">Putative RDD family membrane protein YckC</fullName>
    </submittedName>
</protein>
<evidence type="ECO:0000256" key="5">
    <source>
        <dbReference type="ARBA" id="ARBA00022989"/>
    </source>
</evidence>
<dbReference type="InterPro" id="IPR000253">
    <property type="entry name" value="FHA_dom"/>
</dbReference>
<proteinExistence type="predicted"/>
<dbReference type="InterPro" id="IPR008984">
    <property type="entry name" value="SMAD_FHA_dom_sf"/>
</dbReference>
<dbReference type="PANTHER" id="PTHR36115:SF4">
    <property type="entry name" value="MEMBRANE PROTEIN"/>
    <property type="match status" value="1"/>
</dbReference>
<dbReference type="GO" id="GO:0005886">
    <property type="term" value="C:plasma membrane"/>
    <property type="evidence" value="ECO:0007669"/>
    <property type="project" value="UniProtKB-SubCell"/>
</dbReference>
<comment type="caution">
    <text evidence="10">The sequence shown here is derived from an EMBL/GenBank/DDBJ whole genome shotgun (WGS) entry which is preliminary data.</text>
</comment>
<evidence type="ECO:0000256" key="1">
    <source>
        <dbReference type="ARBA" id="ARBA00004651"/>
    </source>
</evidence>
<feature type="domain" description="FHA" evidence="9">
    <location>
        <begin position="360"/>
        <end position="411"/>
    </location>
</feature>
<dbReference type="AlphaFoldDB" id="A0A852VX22"/>
<keyword evidence="2" id="KW-1003">Cell membrane</keyword>
<keyword evidence="4 8" id="KW-0812">Transmembrane</keyword>
<dbReference type="Pfam" id="PF00498">
    <property type="entry name" value="FHA"/>
    <property type="match status" value="1"/>
</dbReference>
<name>A0A852VX22_9MICO</name>
<dbReference type="InterPro" id="IPR010432">
    <property type="entry name" value="RDD"/>
</dbReference>
<keyword evidence="5 8" id="KW-1133">Transmembrane helix</keyword>
<evidence type="ECO:0000313" key="10">
    <source>
        <dbReference type="EMBL" id="NYF98784.1"/>
    </source>
</evidence>
<evidence type="ECO:0000256" key="4">
    <source>
        <dbReference type="ARBA" id="ARBA00022692"/>
    </source>
</evidence>
<dbReference type="CDD" id="cd00060">
    <property type="entry name" value="FHA"/>
    <property type="match status" value="1"/>
</dbReference>
<feature type="region of interest" description="Disordered" evidence="7">
    <location>
        <begin position="273"/>
        <end position="340"/>
    </location>
</feature>
<keyword evidence="6 8" id="KW-0472">Membrane</keyword>
<feature type="compositionally biased region" description="Polar residues" evidence="7">
    <location>
        <begin position="321"/>
        <end position="330"/>
    </location>
</feature>
<feature type="transmembrane region" description="Helical" evidence="8">
    <location>
        <begin position="150"/>
        <end position="171"/>
    </location>
</feature>
<sequence length="446" mass="47215">MTARDTPIWELPDEDAPIEGLDEYGEPDPAYAAALGIVPAPLGRRALAAVIDIAVYCLLQVPYWIFALPLLISFATGRITSYGLINHPHFILAIVIVAVTAVLSLVYCIVQLVMHGRSGLTLGKGITGLRSVNVKTLEKPGFWRVTTRALLVWGSAVIAIGPLLFFLSPLFDPQKRGRGWHDMMARTWMIDVRHGLQPYDKKRLRIARKTVTAAPAPQAKALPSLATKPGEDPRGEYRPAARTSAGVLGVARPHGAGPRPVIGLSGLELSATPEAGEDEAGPGRPVMGGYLASRDEPQRAVAEGRPESGGARAPRMDQVAPTGQSPRNSAGTGGGDAVERPPEFIVKLDTGERVEVSAAVVIGRMPGSVEGARAVQITDQAFSVSKTHAALRPVRDGVEVTDQGSTNGTTIVHRGSERELDPGEPAVAAPGDTIRFGDRSAVVVPA</sequence>
<keyword evidence="3" id="KW-0597">Phosphoprotein</keyword>
<feature type="compositionally biased region" description="Basic and acidic residues" evidence="7">
    <location>
        <begin position="293"/>
        <end position="306"/>
    </location>
</feature>
<feature type="region of interest" description="Disordered" evidence="7">
    <location>
        <begin position="212"/>
        <end position="238"/>
    </location>
</feature>
<dbReference type="Gene3D" id="2.60.200.20">
    <property type="match status" value="1"/>
</dbReference>
<dbReference type="SUPFAM" id="SSF49879">
    <property type="entry name" value="SMAD/FHA domain"/>
    <property type="match status" value="1"/>
</dbReference>
<dbReference type="RefSeq" id="WP_185991556.1">
    <property type="nucleotide sequence ID" value="NZ_JACCAE010000001.1"/>
</dbReference>
<keyword evidence="11" id="KW-1185">Reference proteome</keyword>
<gene>
    <name evidence="10" type="ORF">BJY20_002176</name>
</gene>